<protein>
    <submittedName>
        <fullName evidence="4">Probable RND efflux membrane fusion protein</fullName>
    </submittedName>
</protein>
<dbReference type="Proteomes" id="UP000218890">
    <property type="component" value="Chromosome"/>
</dbReference>
<dbReference type="GO" id="GO:0015562">
    <property type="term" value="F:efflux transmembrane transporter activity"/>
    <property type="evidence" value="ECO:0007669"/>
    <property type="project" value="TreeGrafter"/>
</dbReference>
<reference evidence="4" key="1">
    <citation type="submission" date="2016-02" db="EMBL/GenBank/DDBJ databases">
        <title>Halorhodospira halochloris DSM-1059 complete genome, version 2.</title>
        <authorList>
            <person name="Tsukatani Y."/>
        </authorList>
    </citation>
    <scope>NUCLEOTIDE SEQUENCE</scope>
    <source>
        <strain evidence="4">DSM 1059</strain>
    </source>
</reference>
<feature type="compositionally biased region" description="Basic and acidic residues" evidence="2">
    <location>
        <begin position="221"/>
        <end position="234"/>
    </location>
</feature>
<proteinExistence type="predicted"/>
<keyword evidence="1" id="KW-0175">Coiled coil</keyword>
<evidence type="ECO:0000259" key="3">
    <source>
        <dbReference type="Pfam" id="PF25989"/>
    </source>
</evidence>
<feature type="coiled-coil region" evidence="1">
    <location>
        <begin position="104"/>
        <end position="131"/>
    </location>
</feature>
<organism evidence="4 5">
    <name type="scientific">Halorhodospira halochloris</name>
    <name type="common">Ectothiorhodospira halochloris</name>
    <dbReference type="NCBI Taxonomy" id="1052"/>
    <lineage>
        <taxon>Bacteria</taxon>
        <taxon>Pseudomonadati</taxon>
        <taxon>Pseudomonadota</taxon>
        <taxon>Gammaproteobacteria</taxon>
        <taxon>Chromatiales</taxon>
        <taxon>Ectothiorhodospiraceae</taxon>
        <taxon>Halorhodospira</taxon>
    </lineage>
</organism>
<name>A0A120MZS2_HALHR</name>
<keyword evidence="5" id="KW-1185">Reference proteome</keyword>
<accession>A0A120MZS2</accession>
<dbReference type="PANTHER" id="PTHR30469:SF15">
    <property type="entry name" value="HLYD FAMILY OF SECRETION PROTEINS"/>
    <property type="match status" value="1"/>
</dbReference>
<feature type="region of interest" description="Disordered" evidence="2">
    <location>
        <begin position="211"/>
        <end position="238"/>
    </location>
</feature>
<evidence type="ECO:0000256" key="2">
    <source>
        <dbReference type="SAM" id="MobiDB-lite"/>
    </source>
</evidence>
<dbReference type="SUPFAM" id="SSF111369">
    <property type="entry name" value="HlyD-like secretion proteins"/>
    <property type="match status" value="1"/>
</dbReference>
<dbReference type="AlphaFoldDB" id="A0A120MZS2"/>
<dbReference type="Gene3D" id="1.10.287.470">
    <property type="entry name" value="Helix hairpin bin"/>
    <property type="match status" value="1"/>
</dbReference>
<dbReference type="GO" id="GO:1990281">
    <property type="term" value="C:efflux pump complex"/>
    <property type="evidence" value="ECO:0007669"/>
    <property type="project" value="TreeGrafter"/>
</dbReference>
<sequence length="435" mass="46708">MGATGSVKKWLLGSAGVLLAAMLVVLIARPAPVSVDEGTVSRGALERTLEEEGETRAMERYVLSAPVSAFVRRLHLDAGDRVSQGDTLAVLDPLASAALDPRARAQAQAQLSAAEAAIESARADMQAALASADGAADEHQRLADLAADDAVSERELERAAAERRRFEALQRASEFRLAVAQAEREQAAALLEVGPGTVGYGLLDMFTSDPHGSTTASGVKAEAKEAPGKSDKKPHGPAAGRLFMPAPVDGVILGRAFESARVVQPGEPILELANLDYLEVEVEVRSADAVRIEPGMPVRLERWGGDVPLKAQVRRIEPGGFEYISALGVEERRVRVIVDILSPREDWQGLGDGFRVNAVFILASAEDVLRVPVSALFRHEGEWAVFAIEQRRARLREVEIGERGVRFAEIKAGLGEGDRVVVHPPRELEDGSRVN</sequence>
<dbReference type="Pfam" id="PF25989">
    <property type="entry name" value="YknX_C"/>
    <property type="match status" value="1"/>
</dbReference>
<dbReference type="InterPro" id="IPR058637">
    <property type="entry name" value="YknX-like_C"/>
</dbReference>
<evidence type="ECO:0000313" key="5">
    <source>
        <dbReference type="Proteomes" id="UP000218890"/>
    </source>
</evidence>
<gene>
    <name evidence="4" type="ORF">HH1059_09190</name>
</gene>
<evidence type="ECO:0000313" key="4">
    <source>
        <dbReference type="EMBL" id="BAU57611.1"/>
    </source>
</evidence>
<dbReference type="RefSeq" id="WP_231902023.1">
    <property type="nucleotide sequence ID" value="NZ_AP017372.2"/>
</dbReference>
<dbReference type="KEGG" id="hhk:HH1059_09190"/>
<dbReference type="Gene3D" id="2.40.420.20">
    <property type="match status" value="1"/>
</dbReference>
<dbReference type="EMBL" id="AP017372">
    <property type="protein sequence ID" value="BAU57611.1"/>
    <property type="molecule type" value="Genomic_DNA"/>
</dbReference>
<dbReference type="Gene3D" id="2.40.30.170">
    <property type="match status" value="1"/>
</dbReference>
<evidence type="ECO:0000256" key="1">
    <source>
        <dbReference type="SAM" id="Coils"/>
    </source>
</evidence>
<dbReference type="Gene3D" id="2.40.50.100">
    <property type="match status" value="1"/>
</dbReference>
<feature type="domain" description="YknX-like C-terminal permuted SH3-like" evidence="3">
    <location>
        <begin position="368"/>
        <end position="435"/>
    </location>
</feature>
<dbReference type="PANTHER" id="PTHR30469">
    <property type="entry name" value="MULTIDRUG RESISTANCE PROTEIN MDTA"/>
    <property type="match status" value="1"/>
</dbReference>